<dbReference type="PRINTS" id="PR01036">
    <property type="entry name" value="TCRTETB"/>
</dbReference>
<dbReference type="PANTHER" id="PTHR42718:SF46">
    <property type="entry name" value="BLR6921 PROTEIN"/>
    <property type="match status" value="1"/>
</dbReference>
<feature type="transmembrane region" description="Helical" evidence="8">
    <location>
        <begin position="383"/>
        <end position="410"/>
    </location>
</feature>
<keyword evidence="11" id="KW-1185">Reference proteome</keyword>
<dbReference type="SUPFAM" id="SSF103473">
    <property type="entry name" value="MFS general substrate transporter"/>
    <property type="match status" value="1"/>
</dbReference>
<feature type="transmembrane region" description="Helical" evidence="8">
    <location>
        <begin position="359"/>
        <end position="377"/>
    </location>
</feature>
<dbReference type="Gene3D" id="1.20.1720.10">
    <property type="entry name" value="Multidrug resistance protein D"/>
    <property type="match status" value="1"/>
</dbReference>
<organism evidence="10 11">
    <name type="scientific">Quadrisphaera granulorum</name>
    <dbReference type="NCBI Taxonomy" id="317664"/>
    <lineage>
        <taxon>Bacteria</taxon>
        <taxon>Bacillati</taxon>
        <taxon>Actinomycetota</taxon>
        <taxon>Actinomycetes</taxon>
        <taxon>Kineosporiales</taxon>
        <taxon>Kineosporiaceae</taxon>
        <taxon>Quadrisphaera</taxon>
    </lineage>
</organism>
<evidence type="ECO:0000256" key="3">
    <source>
        <dbReference type="ARBA" id="ARBA00022475"/>
    </source>
</evidence>
<dbReference type="PROSITE" id="PS50850">
    <property type="entry name" value="MFS"/>
    <property type="match status" value="1"/>
</dbReference>
<feature type="transmembrane region" description="Helical" evidence="8">
    <location>
        <begin position="324"/>
        <end position="347"/>
    </location>
</feature>
<dbReference type="CDD" id="cd17321">
    <property type="entry name" value="MFS_MMR_MDR_like"/>
    <property type="match status" value="1"/>
</dbReference>
<feature type="transmembrane region" description="Helical" evidence="8">
    <location>
        <begin position="295"/>
        <end position="318"/>
    </location>
</feature>
<evidence type="ECO:0000313" key="10">
    <source>
        <dbReference type="EMBL" id="PWJ56135.1"/>
    </source>
</evidence>
<feature type="transmembrane region" description="Helical" evidence="8">
    <location>
        <begin position="97"/>
        <end position="115"/>
    </location>
</feature>
<dbReference type="GO" id="GO:0022857">
    <property type="term" value="F:transmembrane transporter activity"/>
    <property type="evidence" value="ECO:0007669"/>
    <property type="project" value="InterPro"/>
</dbReference>
<evidence type="ECO:0000259" key="9">
    <source>
        <dbReference type="PROSITE" id="PS50850"/>
    </source>
</evidence>
<accession>A0A316AED1</accession>
<feature type="transmembrane region" description="Helical" evidence="8">
    <location>
        <begin position="184"/>
        <end position="206"/>
    </location>
</feature>
<dbReference type="InterPro" id="IPR036259">
    <property type="entry name" value="MFS_trans_sf"/>
</dbReference>
<protein>
    <submittedName>
        <fullName evidence="10">MFS transporter</fullName>
    </submittedName>
</protein>
<feature type="transmembrane region" description="Helical" evidence="8">
    <location>
        <begin position="256"/>
        <end position="274"/>
    </location>
</feature>
<keyword evidence="3" id="KW-1003">Cell membrane</keyword>
<evidence type="ECO:0000256" key="7">
    <source>
        <dbReference type="SAM" id="MobiDB-lite"/>
    </source>
</evidence>
<keyword evidence="5 8" id="KW-1133">Transmembrane helix</keyword>
<feature type="transmembrane region" description="Helical" evidence="8">
    <location>
        <begin position="159"/>
        <end position="178"/>
    </location>
</feature>
<dbReference type="InterPro" id="IPR020846">
    <property type="entry name" value="MFS_dom"/>
</dbReference>
<keyword evidence="6 8" id="KW-0472">Membrane</keyword>
<dbReference type="PANTHER" id="PTHR42718">
    <property type="entry name" value="MAJOR FACILITATOR SUPERFAMILY MULTIDRUG TRANSPORTER MFSC"/>
    <property type="match status" value="1"/>
</dbReference>
<dbReference type="OrthoDB" id="3218494at2"/>
<dbReference type="Pfam" id="PF07690">
    <property type="entry name" value="MFS_1"/>
    <property type="match status" value="1"/>
</dbReference>
<evidence type="ECO:0000256" key="6">
    <source>
        <dbReference type="ARBA" id="ARBA00023136"/>
    </source>
</evidence>
<feature type="transmembrane region" description="Helical" evidence="8">
    <location>
        <begin position="431"/>
        <end position="456"/>
    </location>
</feature>
<dbReference type="Gene3D" id="1.20.1250.20">
    <property type="entry name" value="MFS general substrate transporter like domains"/>
    <property type="match status" value="1"/>
</dbReference>
<feature type="region of interest" description="Disordered" evidence="7">
    <location>
        <begin position="1"/>
        <end position="20"/>
    </location>
</feature>
<keyword evidence="4 8" id="KW-0812">Transmembrane</keyword>
<evidence type="ECO:0000313" key="11">
    <source>
        <dbReference type="Proteomes" id="UP000245469"/>
    </source>
</evidence>
<dbReference type="EMBL" id="QGDQ01000001">
    <property type="protein sequence ID" value="PWJ56135.1"/>
    <property type="molecule type" value="Genomic_DNA"/>
</dbReference>
<feature type="transmembrane region" description="Helical" evidence="8">
    <location>
        <begin position="30"/>
        <end position="55"/>
    </location>
</feature>
<evidence type="ECO:0000256" key="5">
    <source>
        <dbReference type="ARBA" id="ARBA00022989"/>
    </source>
</evidence>
<comment type="subcellular location">
    <subcellularLocation>
        <location evidence="1">Cell membrane</location>
        <topology evidence="1">Multi-pass membrane protein</topology>
    </subcellularLocation>
</comment>
<comment type="caution">
    <text evidence="10">The sequence shown here is derived from an EMBL/GenBank/DDBJ whole genome shotgun (WGS) entry which is preliminary data.</text>
</comment>
<keyword evidence="2" id="KW-0813">Transport</keyword>
<reference evidence="10 11" key="1">
    <citation type="submission" date="2018-03" db="EMBL/GenBank/DDBJ databases">
        <title>Genomic Encyclopedia of Archaeal and Bacterial Type Strains, Phase II (KMG-II): from individual species to whole genera.</title>
        <authorList>
            <person name="Goeker M."/>
        </authorList>
    </citation>
    <scope>NUCLEOTIDE SEQUENCE [LARGE SCALE GENOMIC DNA]</scope>
    <source>
        <strain evidence="10 11">DSM 44889</strain>
    </source>
</reference>
<evidence type="ECO:0000256" key="4">
    <source>
        <dbReference type="ARBA" id="ARBA00022692"/>
    </source>
</evidence>
<evidence type="ECO:0000256" key="8">
    <source>
        <dbReference type="SAM" id="Phobius"/>
    </source>
</evidence>
<gene>
    <name evidence="10" type="ORF">BXY45_101110</name>
</gene>
<feature type="domain" description="Major facilitator superfamily (MFS) profile" evidence="9">
    <location>
        <begin position="31"/>
        <end position="486"/>
    </location>
</feature>
<feature type="transmembrane region" description="Helical" evidence="8">
    <location>
        <begin position="127"/>
        <end position="147"/>
    </location>
</feature>
<feature type="transmembrane region" description="Helical" evidence="8">
    <location>
        <begin position="67"/>
        <end position="85"/>
    </location>
</feature>
<name>A0A316AED1_9ACTN</name>
<evidence type="ECO:0000256" key="2">
    <source>
        <dbReference type="ARBA" id="ARBA00022448"/>
    </source>
</evidence>
<dbReference type="InterPro" id="IPR011701">
    <property type="entry name" value="MFS"/>
</dbReference>
<dbReference type="GO" id="GO:0005886">
    <property type="term" value="C:plasma membrane"/>
    <property type="evidence" value="ECO:0007669"/>
    <property type="project" value="UniProtKB-SubCell"/>
</dbReference>
<feature type="transmembrane region" description="Helical" evidence="8">
    <location>
        <begin position="462"/>
        <end position="482"/>
    </location>
</feature>
<dbReference type="RefSeq" id="WP_109772349.1">
    <property type="nucleotide sequence ID" value="NZ_QGDQ01000001.1"/>
</dbReference>
<dbReference type="AlphaFoldDB" id="A0A316AED1"/>
<dbReference type="Proteomes" id="UP000245469">
    <property type="component" value="Unassembled WGS sequence"/>
</dbReference>
<feature type="transmembrane region" description="Helical" evidence="8">
    <location>
        <begin position="227"/>
        <end position="244"/>
    </location>
</feature>
<sequence length="490" mass="49283">MPTSAASPAPAAPPSAPSAPSTRLSLRERLAVLVLFTASFTLAVDFSILTVALPRIGRDVGLGVDDLQWVTSGFAVCAAGFTLLFGRLADLVGRRRIFLLGAALLGVASLVGGLATDPAVLLSSRVAQGVATAMVTPAALSLLTTAFPEGPARDRVLGLNSALMAAGFTCGALLGGVLTEAVSWRWAFFLNVAVAAFVLVAGPLSLREAAGTSPGRATGAPRERLDVPGALTVTTALVALVFAISRAGTHSWFDPAVAGALAVAVVSAAVFVSVERRAAHPLVRLEVLRQRQVSWGNLTLVTVFATETALVFVLTLHLQEVLGFSPLVTGLVFGALGVASVTGGVLAPRVIAKAGVTRTICLGFLVQGAAVGALALGGDQRAWVLPLTVLGVVTGVAHLLAIVAGVVSATSGVPDELQGMATGLVTMSQQVGMTLGTPVLAAVITAFSAGGAAGGLLPGVRAALVVDAALCLVAAAAVGFALRTRSPRAQ</sequence>
<proteinExistence type="predicted"/>
<evidence type="ECO:0000256" key="1">
    <source>
        <dbReference type="ARBA" id="ARBA00004651"/>
    </source>
</evidence>